<dbReference type="InterPro" id="IPR006680">
    <property type="entry name" value="Amidohydro-rel"/>
</dbReference>
<dbReference type="GO" id="GO:0005737">
    <property type="term" value="C:cytoplasm"/>
    <property type="evidence" value="ECO:0007669"/>
    <property type="project" value="TreeGrafter"/>
</dbReference>
<dbReference type="GO" id="GO:0019748">
    <property type="term" value="P:secondary metabolic process"/>
    <property type="evidence" value="ECO:0007669"/>
    <property type="project" value="TreeGrafter"/>
</dbReference>
<accession>A0A3N6N7H7</accession>
<comment type="caution">
    <text evidence="3">The sequence shown here is derived from an EMBL/GenBank/DDBJ whole genome shotgun (WGS) entry which is preliminary data.</text>
</comment>
<keyword evidence="3" id="KW-0378">Hydrolase</keyword>
<sequence>MAAGSTDQPHWSEESNMVYRIISSDSHADAPREVYIESVASKFHDGIPHVAKGDDGKNYLWVRGQKVLTMEHLREGREGGPWQQVREFDMNDADGWKPSRRLEHMDRDQTVAEVIQGGATWALFDPDPELQLAVCKVWNDWAMDVYKPYSSRIQPSATLPIKDIGAACKEVQRLAAMGYTNLQMPIYPIEMPYRKREYDPLWAVLQDTGMTVNLHIRSGTRKSTPFSAGRVHNYCVDCTDGIITASELCSTGVLERFPGLKFVFLEVGGGWAAWLMHTMDGIYNAHPETSITLKKRPSEYFKQSIFCSIMMDSVAMKTIDTLPADNLVFSTDYPHPEGTWPESQRRVGLQVAGWKDEDIEKFTHKNAERLYGFPAETPSTAELLNAVAR</sequence>
<keyword evidence="1" id="KW-0456">Lyase</keyword>
<dbReference type="SUPFAM" id="SSF51556">
    <property type="entry name" value="Metallo-dependent hydrolases"/>
    <property type="match status" value="1"/>
</dbReference>
<dbReference type="InterPro" id="IPR032466">
    <property type="entry name" value="Metal_Hydrolase"/>
</dbReference>
<dbReference type="AlphaFoldDB" id="A0A3N6N7H7"/>
<organism evidence="3 4">
    <name type="scientific">Paraburkholderia dinghuensis</name>
    <dbReference type="NCBI Taxonomy" id="2305225"/>
    <lineage>
        <taxon>Bacteria</taxon>
        <taxon>Pseudomonadati</taxon>
        <taxon>Pseudomonadota</taxon>
        <taxon>Betaproteobacteria</taxon>
        <taxon>Burkholderiales</taxon>
        <taxon>Burkholderiaceae</taxon>
        <taxon>Paraburkholderia</taxon>
    </lineage>
</organism>
<name>A0A3N6N7H7_9BURK</name>
<dbReference type="OrthoDB" id="8617321at2"/>
<feature type="domain" description="Amidohydrolase-related" evidence="2">
    <location>
        <begin position="127"/>
        <end position="373"/>
    </location>
</feature>
<protein>
    <submittedName>
        <fullName evidence="3">Amidohydrolase</fullName>
    </submittedName>
</protein>
<dbReference type="EMBL" id="RQIS01000011">
    <property type="protein sequence ID" value="RQH04892.1"/>
    <property type="molecule type" value="Genomic_DNA"/>
</dbReference>
<dbReference type="RefSeq" id="WP_124152028.1">
    <property type="nucleotide sequence ID" value="NZ_RQIS01000011.1"/>
</dbReference>
<gene>
    <name evidence="3" type="ORF">D1Y85_15845</name>
</gene>
<proteinExistence type="predicted"/>
<evidence type="ECO:0000256" key="1">
    <source>
        <dbReference type="ARBA" id="ARBA00023239"/>
    </source>
</evidence>
<keyword evidence="4" id="KW-1185">Reference proteome</keyword>
<evidence type="ECO:0000313" key="3">
    <source>
        <dbReference type="EMBL" id="RQH04892.1"/>
    </source>
</evidence>
<reference evidence="3 4" key="1">
    <citation type="submission" date="2018-11" db="EMBL/GenBank/DDBJ databases">
        <title>Paraburkholderia sp. DHOA04, isolated from soil.</title>
        <authorList>
            <person name="Gao Z.-H."/>
            <person name="Qiu L.-H."/>
            <person name="Fu J.-C."/>
        </authorList>
    </citation>
    <scope>NUCLEOTIDE SEQUENCE [LARGE SCALE GENOMIC DNA]</scope>
    <source>
        <strain evidence="3 4">DHOA04</strain>
    </source>
</reference>
<dbReference type="Gene3D" id="3.20.20.140">
    <property type="entry name" value="Metal-dependent hydrolases"/>
    <property type="match status" value="1"/>
</dbReference>
<evidence type="ECO:0000313" key="4">
    <source>
        <dbReference type="Proteomes" id="UP000272778"/>
    </source>
</evidence>
<dbReference type="PANTHER" id="PTHR21240">
    <property type="entry name" value="2-AMINO-3-CARBOXYLMUCONATE-6-SEMIALDEHYDE DECARBOXYLASE"/>
    <property type="match status" value="1"/>
</dbReference>
<dbReference type="Pfam" id="PF04909">
    <property type="entry name" value="Amidohydro_2"/>
    <property type="match status" value="1"/>
</dbReference>
<evidence type="ECO:0000259" key="2">
    <source>
        <dbReference type="Pfam" id="PF04909"/>
    </source>
</evidence>
<dbReference type="PANTHER" id="PTHR21240:SF28">
    <property type="entry name" value="ISO-OROTATE DECARBOXYLASE (EUROFUNG)"/>
    <property type="match status" value="1"/>
</dbReference>
<dbReference type="Proteomes" id="UP000272778">
    <property type="component" value="Unassembled WGS sequence"/>
</dbReference>
<dbReference type="GO" id="GO:0016831">
    <property type="term" value="F:carboxy-lyase activity"/>
    <property type="evidence" value="ECO:0007669"/>
    <property type="project" value="InterPro"/>
</dbReference>
<dbReference type="InterPro" id="IPR032465">
    <property type="entry name" value="ACMSD"/>
</dbReference>
<dbReference type="GO" id="GO:0016787">
    <property type="term" value="F:hydrolase activity"/>
    <property type="evidence" value="ECO:0007669"/>
    <property type="project" value="UniProtKB-KW"/>
</dbReference>